<evidence type="ECO:0000313" key="9">
    <source>
        <dbReference type="Proteomes" id="UP000179807"/>
    </source>
</evidence>
<feature type="compositionally biased region" description="Polar residues" evidence="6">
    <location>
        <begin position="520"/>
        <end position="536"/>
    </location>
</feature>
<dbReference type="VEuPathDB" id="TrichDB:TRFO_19023"/>
<feature type="binding site" evidence="4">
    <location>
        <position position="1028"/>
    </location>
    <ligand>
        <name>Zn(2+)</name>
        <dbReference type="ChEBI" id="CHEBI:29105"/>
        <label>1</label>
    </ligand>
</feature>
<evidence type="ECO:0000256" key="4">
    <source>
        <dbReference type="PIRSR" id="PIRSR623088-3"/>
    </source>
</evidence>
<comment type="caution">
    <text evidence="8">The sequence shown here is derived from an EMBL/GenBank/DDBJ whole genome shotgun (WGS) entry which is preliminary data.</text>
</comment>
<feature type="region of interest" description="Disordered" evidence="6">
    <location>
        <begin position="494"/>
        <end position="536"/>
    </location>
</feature>
<protein>
    <recommendedName>
        <fullName evidence="7">PDEase domain-containing protein</fullName>
    </recommendedName>
</protein>
<dbReference type="GO" id="GO:0046872">
    <property type="term" value="F:metal ion binding"/>
    <property type="evidence" value="ECO:0007669"/>
    <property type="project" value="UniProtKB-KW"/>
</dbReference>
<dbReference type="SUPFAM" id="SSF109604">
    <property type="entry name" value="HD-domain/PDEase-like"/>
    <property type="match status" value="1"/>
</dbReference>
<keyword evidence="9" id="KW-1185">Reference proteome</keyword>
<evidence type="ECO:0000256" key="2">
    <source>
        <dbReference type="ARBA" id="ARBA00022801"/>
    </source>
</evidence>
<dbReference type="EMBL" id="MLAK01000586">
    <property type="protein sequence ID" value="OHT11487.1"/>
    <property type="molecule type" value="Genomic_DNA"/>
</dbReference>
<dbReference type="InterPro" id="IPR029016">
    <property type="entry name" value="GAF-like_dom_sf"/>
</dbReference>
<name>A0A1J4KJI7_9EUKA</name>
<dbReference type="Gene3D" id="1.10.1300.10">
    <property type="entry name" value="3'5'-cyclic nucleotide phosphodiesterase, catalytic domain"/>
    <property type="match status" value="1"/>
</dbReference>
<proteinExistence type="predicted"/>
<feature type="coiled-coil region" evidence="5">
    <location>
        <begin position="46"/>
        <end position="80"/>
    </location>
</feature>
<dbReference type="GO" id="GO:0007165">
    <property type="term" value="P:signal transduction"/>
    <property type="evidence" value="ECO:0007669"/>
    <property type="project" value="InterPro"/>
</dbReference>
<evidence type="ECO:0000259" key="7">
    <source>
        <dbReference type="PROSITE" id="PS51845"/>
    </source>
</evidence>
<feature type="binding site" evidence="4">
    <location>
        <position position="1029"/>
    </location>
    <ligand>
        <name>Zn(2+)</name>
        <dbReference type="ChEBI" id="CHEBI:29105"/>
        <label>1</label>
    </ligand>
</feature>
<dbReference type="InterPro" id="IPR023088">
    <property type="entry name" value="PDEase"/>
</dbReference>
<dbReference type="InterPro" id="IPR002073">
    <property type="entry name" value="PDEase_catalytic_dom"/>
</dbReference>
<keyword evidence="1 4" id="KW-0479">Metal-binding</keyword>
<dbReference type="Gene3D" id="3.30.450.40">
    <property type="match status" value="2"/>
</dbReference>
<keyword evidence="5" id="KW-0175">Coiled coil</keyword>
<dbReference type="OrthoDB" id="546632at2759"/>
<dbReference type="PROSITE" id="PS51845">
    <property type="entry name" value="PDEASE_I_2"/>
    <property type="match status" value="1"/>
</dbReference>
<sequence>MKPQPIIKPTNGDRSSFLSSLGPSIIQPIKGKRKILPQNDFSIDSIRQSSKSNQQFNETLEKLLHERESLLERIDSLEGEVIRNQDLIANTRQQLSLINLSNQSEIQNYSENQSEEIEDGNFYQEIMHNDREEHNNGQLNIDIGGSNENNENNYSLNATEPLSIDQIIEKALILQPFLHDDVNLDSFFDTFNSLQTSEKIEFTDVSINQLQKIALCNDSFIKCKEYVESPQFVEVFQSRTQNIFRAYLDDISIFLYDPKSKEYSCTTKTLFMQVPLTQGNSILGDILAQQKPEIVTNPLQHPSYSSRIDKPFNPQSQPFLAFPIDTYALVMVRMNKEPFKYEDVLVAQFYSKLVVPLFNVHIQHINLFRQVEFRRIIHNFEVDLSEKNTFESLLTYLLASLSDYVGANDANLYIVNKDSFFTYEIEADQIVKKDYQKSGIIESIVNNKCEVEVEKLNKDTCPSYNESIDNWAFDKSYFAHPIFSNSVFGFSDKSSEKNQDSSENGNGSRSTKMRKGKAKSSLSIKQQETETNVSKNNENAKHVIGVLCVSDKSECNKFNKWDIDLIRTICNTLSLVIPECIKNDSALVESSDKAAAKQFTQTIKSFIFKTMEEPNSIEIIAKAIQSSINCEWLSIYTTHDISSEITKLITLHNDTVVDTNFLDPSFIRMTFSKHEAINTPDPQQLDGFKTIGDITSHAFLCGFNFENSEKMGIFVMNSKSGDSKFPEAFNTILPAIAGFIIISKFIRNQNQTISDGKSATMTMSNAFNICNSLLNDPDPLPKLLDVLKELLSLEYYSVLRINKLKSEFDSVIRSEECPKGHISSEDILTSHFGDLKNPMLINDFSLSDYCNSAIIDFFPSIKQLLICPIIENELYGLFAGKNIVSNYALLYKYFYSLIRIFYKTSLLDSEVKIVESAELNKIDFYNSKFTSDDIDSLSFDSQFFNNSQKEEILLKIFDKLSIVDTLETNVEQLAIFLLKVRQSYNDVPYHNYSHAVDVVQFLYFFLIKLSDVFSPVQQASIIIAGLLHDVFHEGLDSEFLKKSYSPFVYSYGEVSTLEHHHLSSSISILQDHLIFDQSDIYYNQIFWDYLTKLILATDITQTSKFIMVFHTFENDFNLENENHKLILAKLLIQIANISTCFRPFEISQKYVEALLQEINTQNEEAKSREIPITDIKPIKEFEISFIDEVAKPLIQCLIKIFPDFSVIEDKLNSNRESWDNYQP</sequence>
<gene>
    <name evidence="8" type="ORF">TRFO_19023</name>
</gene>
<dbReference type="RefSeq" id="XP_068364623.1">
    <property type="nucleotide sequence ID" value="XM_068500526.1"/>
</dbReference>
<evidence type="ECO:0000256" key="6">
    <source>
        <dbReference type="SAM" id="MobiDB-lite"/>
    </source>
</evidence>
<dbReference type="InterPro" id="IPR003607">
    <property type="entry name" value="HD/PDEase_dom"/>
</dbReference>
<evidence type="ECO:0000256" key="1">
    <source>
        <dbReference type="ARBA" id="ARBA00022723"/>
    </source>
</evidence>
<evidence type="ECO:0000256" key="3">
    <source>
        <dbReference type="PIRSR" id="PIRSR623088-1"/>
    </source>
</evidence>
<dbReference type="PRINTS" id="PR00387">
    <property type="entry name" value="PDIESTERASE1"/>
</dbReference>
<dbReference type="GO" id="GO:0004114">
    <property type="term" value="F:3',5'-cyclic-nucleotide phosphodiesterase activity"/>
    <property type="evidence" value="ECO:0007669"/>
    <property type="project" value="InterPro"/>
</dbReference>
<dbReference type="InterPro" id="IPR036971">
    <property type="entry name" value="PDEase_catalytic_dom_sf"/>
</dbReference>
<dbReference type="SUPFAM" id="SSF55781">
    <property type="entry name" value="GAF domain-like"/>
    <property type="match status" value="1"/>
</dbReference>
<reference evidence="8" key="1">
    <citation type="submission" date="2016-10" db="EMBL/GenBank/DDBJ databases">
        <authorList>
            <person name="Benchimol M."/>
            <person name="Almeida L.G."/>
            <person name="Vasconcelos A.T."/>
            <person name="Perreira-Neves A."/>
            <person name="Rosa I.A."/>
            <person name="Tasca T."/>
            <person name="Bogo M.R."/>
            <person name="de Souza W."/>
        </authorList>
    </citation>
    <scope>NUCLEOTIDE SEQUENCE [LARGE SCALE GENOMIC DNA]</scope>
    <source>
        <strain evidence="8">K</strain>
    </source>
</reference>
<dbReference type="Pfam" id="PF00233">
    <property type="entry name" value="PDEase_I"/>
    <property type="match status" value="1"/>
</dbReference>
<keyword evidence="2" id="KW-0378">Hydrolase</keyword>
<dbReference type="PANTHER" id="PTHR11347">
    <property type="entry name" value="CYCLIC NUCLEOTIDE PHOSPHODIESTERASE"/>
    <property type="match status" value="1"/>
</dbReference>
<feature type="active site" description="Proton donor" evidence="3">
    <location>
        <position position="990"/>
    </location>
</feature>
<dbReference type="AlphaFoldDB" id="A0A1J4KJI7"/>
<feature type="domain" description="PDEase" evidence="7">
    <location>
        <begin position="914"/>
        <end position="1223"/>
    </location>
</feature>
<evidence type="ECO:0000256" key="5">
    <source>
        <dbReference type="SAM" id="Coils"/>
    </source>
</evidence>
<evidence type="ECO:0000313" key="8">
    <source>
        <dbReference type="EMBL" id="OHT11487.1"/>
    </source>
</evidence>
<feature type="compositionally biased region" description="Polar residues" evidence="6">
    <location>
        <begin position="501"/>
        <end position="510"/>
    </location>
</feature>
<feature type="binding site" evidence="4">
    <location>
        <position position="994"/>
    </location>
    <ligand>
        <name>Zn(2+)</name>
        <dbReference type="ChEBI" id="CHEBI:29105"/>
        <label>1</label>
    </ligand>
</feature>
<organism evidence="8 9">
    <name type="scientific">Tritrichomonas foetus</name>
    <dbReference type="NCBI Taxonomy" id="1144522"/>
    <lineage>
        <taxon>Eukaryota</taxon>
        <taxon>Metamonada</taxon>
        <taxon>Parabasalia</taxon>
        <taxon>Tritrichomonadida</taxon>
        <taxon>Tritrichomonadidae</taxon>
        <taxon>Tritrichomonas</taxon>
    </lineage>
</organism>
<feature type="binding site" evidence="4">
    <location>
        <position position="1029"/>
    </location>
    <ligand>
        <name>Zn(2+)</name>
        <dbReference type="ChEBI" id="CHEBI:29105"/>
        <label>2</label>
    </ligand>
</feature>
<accession>A0A1J4KJI7</accession>
<dbReference type="GeneID" id="94835230"/>
<dbReference type="Proteomes" id="UP000179807">
    <property type="component" value="Unassembled WGS sequence"/>
</dbReference>
<dbReference type="CDD" id="cd00077">
    <property type="entry name" value="HDc"/>
    <property type="match status" value="1"/>
</dbReference>